<comment type="caution">
    <text evidence="2">The sequence shown here is derived from an EMBL/GenBank/DDBJ whole genome shotgun (WGS) entry which is preliminary data.</text>
</comment>
<dbReference type="PANTHER" id="PTHR34970:SF2">
    <property type="entry name" value="ABC TRANSPORTER A FAMILY PROTEIN"/>
    <property type="match status" value="1"/>
</dbReference>
<keyword evidence="1" id="KW-0812">Transmembrane</keyword>
<protein>
    <submittedName>
        <fullName evidence="2">ABC transporter A family protein</fullName>
    </submittedName>
</protein>
<dbReference type="PANTHER" id="PTHR34970">
    <property type="entry name" value="ABC TRANSPORTER A FAMILY PROTEIN"/>
    <property type="match status" value="1"/>
</dbReference>
<evidence type="ECO:0000256" key="1">
    <source>
        <dbReference type="SAM" id="Phobius"/>
    </source>
</evidence>
<dbReference type="AlphaFoldDB" id="A0A2P5DFB4"/>
<proteinExistence type="predicted"/>
<sequence length="72" mass="8065">MGYILRVRAASFFAGAAMASFLGIYILHNDYKVAHEAISQQMKGLHESLDRRISALEKLKQKEDLQPAEATD</sequence>
<dbReference type="Proteomes" id="UP000237105">
    <property type="component" value="Unassembled WGS sequence"/>
</dbReference>
<accession>A0A2P5DFB4</accession>
<feature type="transmembrane region" description="Helical" evidence="1">
    <location>
        <begin position="7"/>
        <end position="27"/>
    </location>
</feature>
<organism evidence="2 3">
    <name type="scientific">Parasponia andersonii</name>
    <name type="common">Sponia andersonii</name>
    <dbReference type="NCBI Taxonomy" id="3476"/>
    <lineage>
        <taxon>Eukaryota</taxon>
        <taxon>Viridiplantae</taxon>
        <taxon>Streptophyta</taxon>
        <taxon>Embryophyta</taxon>
        <taxon>Tracheophyta</taxon>
        <taxon>Spermatophyta</taxon>
        <taxon>Magnoliopsida</taxon>
        <taxon>eudicotyledons</taxon>
        <taxon>Gunneridae</taxon>
        <taxon>Pentapetalae</taxon>
        <taxon>rosids</taxon>
        <taxon>fabids</taxon>
        <taxon>Rosales</taxon>
        <taxon>Cannabaceae</taxon>
        <taxon>Parasponia</taxon>
    </lineage>
</organism>
<keyword evidence="1" id="KW-1133">Transmembrane helix</keyword>
<keyword evidence="3" id="KW-1185">Reference proteome</keyword>
<dbReference type="EMBL" id="JXTB01000041">
    <property type="protein sequence ID" value="PON71989.1"/>
    <property type="molecule type" value="Genomic_DNA"/>
</dbReference>
<name>A0A2P5DFB4_PARAD</name>
<keyword evidence="1" id="KW-0472">Membrane</keyword>
<dbReference type="OrthoDB" id="1911459at2759"/>
<evidence type="ECO:0000313" key="3">
    <source>
        <dbReference type="Proteomes" id="UP000237105"/>
    </source>
</evidence>
<reference evidence="3" key="1">
    <citation type="submission" date="2016-06" db="EMBL/GenBank/DDBJ databases">
        <title>Parallel loss of symbiosis genes in relatives of nitrogen-fixing non-legume Parasponia.</title>
        <authorList>
            <person name="Van Velzen R."/>
            <person name="Holmer R."/>
            <person name="Bu F."/>
            <person name="Rutten L."/>
            <person name="Van Zeijl A."/>
            <person name="Liu W."/>
            <person name="Santuari L."/>
            <person name="Cao Q."/>
            <person name="Sharma T."/>
            <person name="Shen D."/>
            <person name="Roswanjaya Y."/>
            <person name="Wardhani T."/>
            <person name="Kalhor M.S."/>
            <person name="Jansen J."/>
            <person name="Van den Hoogen J."/>
            <person name="Gungor B."/>
            <person name="Hartog M."/>
            <person name="Hontelez J."/>
            <person name="Verver J."/>
            <person name="Yang W.-C."/>
            <person name="Schijlen E."/>
            <person name="Repin R."/>
            <person name="Schilthuizen M."/>
            <person name="Schranz E."/>
            <person name="Heidstra R."/>
            <person name="Miyata K."/>
            <person name="Fedorova E."/>
            <person name="Kohlen W."/>
            <person name="Bisseling T."/>
            <person name="Smit S."/>
            <person name="Geurts R."/>
        </authorList>
    </citation>
    <scope>NUCLEOTIDE SEQUENCE [LARGE SCALE GENOMIC DNA]</scope>
    <source>
        <strain evidence="3">cv. WU1-14</strain>
    </source>
</reference>
<evidence type="ECO:0000313" key="2">
    <source>
        <dbReference type="EMBL" id="PON71989.1"/>
    </source>
</evidence>
<dbReference type="STRING" id="3476.A0A2P5DFB4"/>
<gene>
    <name evidence="2" type="ORF">PanWU01x14_068310</name>
</gene>